<protein>
    <submittedName>
        <fullName evidence="2">Uncharacterized protein</fullName>
    </submittedName>
</protein>
<name>A0A6J4LRY4_9ACTN</name>
<dbReference type="AlphaFoldDB" id="A0A6J4LRY4"/>
<feature type="region of interest" description="Disordered" evidence="1">
    <location>
        <begin position="1"/>
        <end position="30"/>
    </location>
</feature>
<evidence type="ECO:0000256" key="1">
    <source>
        <dbReference type="SAM" id="MobiDB-lite"/>
    </source>
</evidence>
<sequence length="30" mass="3379">AQRRRGGAGRGADDAPGAADHRRLHRRRER</sequence>
<proteinExistence type="predicted"/>
<feature type="non-terminal residue" evidence="2">
    <location>
        <position position="1"/>
    </location>
</feature>
<gene>
    <name evidence="2" type="ORF">AVDCRST_MAG48-3578</name>
</gene>
<organism evidence="2">
    <name type="scientific">uncultured Friedmanniella sp</name>
    <dbReference type="NCBI Taxonomy" id="335381"/>
    <lineage>
        <taxon>Bacteria</taxon>
        <taxon>Bacillati</taxon>
        <taxon>Actinomycetota</taxon>
        <taxon>Actinomycetes</taxon>
        <taxon>Propionibacteriales</taxon>
        <taxon>Nocardioidaceae</taxon>
        <taxon>Friedmanniella</taxon>
        <taxon>environmental samples</taxon>
    </lineage>
</organism>
<accession>A0A6J4LRY4</accession>
<dbReference type="EMBL" id="CADCTS010000501">
    <property type="protein sequence ID" value="CAA9339909.1"/>
    <property type="molecule type" value="Genomic_DNA"/>
</dbReference>
<feature type="non-terminal residue" evidence="2">
    <location>
        <position position="30"/>
    </location>
</feature>
<evidence type="ECO:0000313" key="2">
    <source>
        <dbReference type="EMBL" id="CAA9339909.1"/>
    </source>
</evidence>
<reference evidence="2" key="1">
    <citation type="submission" date="2020-02" db="EMBL/GenBank/DDBJ databases">
        <authorList>
            <person name="Meier V. D."/>
        </authorList>
    </citation>
    <scope>NUCLEOTIDE SEQUENCE</scope>
    <source>
        <strain evidence="2">AVDCRST_MAG48</strain>
    </source>
</reference>